<feature type="domain" description="Response regulatory" evidence="4">
    <location>
        <begin position="2"/>
        <end position="117"/>
    </location>
</feature>
<proteinExistence type="predicted"/>
<sequence length="227" mass="25876">MKILIIEDDAKIVDTLDLLIRTFDKDIILINSSSGKEGLKIAAREQLNLIILDLGLPDMSGMDVLRTIRKPMVAPIVVLTIQDSEQTILQAFELGVEDYIIKPFRALELVARIRAILSRTRPTQQFHSSTTFGKWKFGSSICDLRFGNDKFLLTITEGQMFHKMMDSQGEIVSYNEFARALWGSKLSYTPNTLKVYINRIRKKIKPADTNRQFIINVPGIGYYLIPH</sequence>
<dbReference type="Gene3D" id="6.10.250.690">
    <property type="match status" value="1"/>
</dbReference>
<dbReference type="PANTHER" id="PTHR48111">
    <property type="entry name" value="REGULATOR OF RPOS"/>
    <property type="match status" value="1"/>
</dbReference>
<keyword evidence="2" id="KW-0597">Phosphoprotein</keyword>
<feature type="modified residue" description="4-aspartylphosphate" evidence="2">
    <location>
        <position position="53"/>
    </location>
</feature>
<dbReference type="GO" id="GO:0000156">
    <property type="term" value="F:phosphorelay response regulator activity"/>
    <property type="evidence" value="ECO:0007669"/>
    <property type="project" value="TreeGrafter"/>
</dbReference>
<dbReference type="InterPro" id="IPR036388">
    <property type="entry name" value="WH-like_DNA-bd_sf"/>
</dbReference>
<dbReference type="SUPFAM" id="SSF52172">
    <property type="entry name" value="CheY-like"/>
    <property type="match status" value="1"/>
</dbReference>
<dbReference type="InterPro" id="IPR001867">
    <property type="entry name" value="OmpR/PhoB-type_DNA-bd"/>
</dbReference>
<dbReference type="PROSITE" id="PS51755">
    <property type="entry name" value="OMPR_PHOB"/>
    <property type="match status" value="1"/>
</dbReference>
<dbReference type="SMART" id="SM00862">
    <property type="entry name" value="Trans_reg_C"/>
    <property type="match status" value="1"/>
</dbReference>
<dbReference type="OrthoDB" id="165980at2"/>
<comment type="caution">
    <text evidence="6">The sequence shown here is derived from an EMBL/GenBank/DDBJ whole genome shotgun (WGS) entry which is preliminary data.</text>
</comment>
<name>A0A0V8M587_9CHLR</name>
<dbReference type="AlphaFoldDB" id="A0A0V8M587"/>
<accession>A0A0V8M587</accession>
<dbReference type="Gene3D" id="1.10.10.10">
    <property type="entry name" value="Winged helix-like DNA-binding domain superfamily/Winged helix DNA-binding domain"/>
    <property type="match status" value="1"/>
</dbReference>
<dbReference type="SMART" id="SM00448">
    <property type="entry name" value="REC"/>
    <property type="match status" value="1"/>
</dbReference>
<dbReference type="GO" id="GO:0032993">
    <property type="term" value="C:protein-DNA complex"/>
    <property type="evidence" value="ECO:0007669"/>
    <property type="project" value="TreeGrafter"/>
</dbReference>
<evidence type="ECO:0000313" key="6">
    <source>
        <dbReference type="EMBL" id="KSV18942.1"/>
    </source>
</evidence>
<organism evidence="6 7">
    <name type="scientific">Dehalococcoides mccartyi</name>
    <dbReference type="NCBI Taxonomy" id="61435"/>
    <lineage>
        <taxon>Bacteria</taxon>
        <taxon>Bacillati</taxon>
        <taxon>Chloroflexota</taxon>
        <taxon>Dehalococcoidia</taxon>
        <taxon>Dehalococcoidales</taxon>
        <taxon>Dehalococcoidaceae</taxon>
        <taxon>Dehalococcoides</taxon>
    </lineage>
</organism>
<evidence type="ECO:0000256" key="3">
    <source>
        <dbReference type="PROSITE-ProRule" id="PRU01091"/>
    </source>
</evidence>
<keyword evidence="1 3" id="KW-0238">DNA-binding</keyword>
<evidence type="ECO:0000259" key="5">
    <source>
        <dbReference type="PROSITE" id="PS51755"/>
    </source>
</evidence>
<dbReference type="PROSITE" id="PS50110">
    <property type="entry name" value="RESPONSE_REGULATORY"/>
    <property type="match status" value="1"/>
</dbReference>
<dbReference type="InterPro" id="IPR011006">
    <property type="entry name" value="CheY-like_superfamily"/>
</dbReference>
<dbReference type="InterPro" id="IPR001789">
    <property type="entry name" value="Sig_transdc_resp-reg_receiver"/>
</dbReference>
<dbReference type="PANTHER" id="PTHR48111:SF50">
    <property type="entry name" value="KDP OPERON TRANSCRIPTIONAL REGULATORY PROTEIN KDPE"/>
    <property type="match status" value="1"/>
</dbReference>
<feature type="DNA-binding region" description="OmpR/PhoB-type" evidence="3">
    <location>
        <begin position="127"/>
        <end position="226"/>
    </location>
</feature>
<dbReference type="GO" id="GO:0006355">
    <property type="term" value="P:regulation of DNA-templated transcription"/>
    <property type="evidence" value="ECO:0007669"/>
    <property type="project" value="InterPro"/>
</dbReference>
<dbReference type="GO" id="GO:0005829">
    <property type="term" value="C:cytosol"/>
    <property type="evidence" value="ECO:0007669"/>
    <property type="project" value="TreeGrafter"/>
</dbReference>
<gene>
    <name evidence="6" type="ORF">DA01_00220</name>
</gene>
<evidence type="ECO:0000256" key="2">
    <source>
        <dbReference type="PROSITE-ProRule" id="PRU00169"/>
    </source>
</evidence>
<dbReference type="InterPro" id="IPR039420">
    <property type="entry name" value="WalR-like"/>
</dbReference>
<dbReference type="EMBL" id="JGYD01000001">
    <property type="protein sequence ID" value="KSV18942.1"/>
    <property type="molecule type" value="Genomic_DNA"/>
</dbReference>
<evidence type="ECO:0000256" key="1">
    <source>
        <dbReference type="ARBA" id="ARBA00023125"/>
    </source>
</evidence>
<reference evidence="6 7" key="1">
    <citation type="journal article" date="2015" name="Sci. Rep.">
        <title>A comparative genomics and reductive dehalogenase gene transcription study of two chloroethene-respiring bacteria, Dehalococcoides mccartyi strains MB and 11a.</title>
        <authorList>
            <person name="Low A."/>
            <person name="Shen Z."/>
            <person name="Cheng D."/>
            <person name="Rogers M.J."/>
            <person name="Lee P.K."/>
            <person name="He J."/>
        </authorList>
    </citation>
    <scope>NUCLEOTIDE SEQUENCE [LARGE SCALE GENOMIC DNA]</scope>
    <source>
        <strain evidence="6 7">MB</strain>
    </source>
</reference>
<dbReference type="Pfam" id="PF00486">
    <property type="entry name" value="Trans_reg_C"/>
    <property type="match status" value="1"/>
</dbReference>
<evidence type="ECO:0000259" key="4">
    <source>
        <dbReference type="PROSITE" id="PS50110"/>
    </source>
</evidence>
<feature type="domain" description="OmpR/PhoB-type" evidence="5">
    <location>
        <begin position="127"/>
        <end position="226"/>
    </location>
</feature>
<evidence type="ECO:0000313" key="7">
    <source>
        <dbReference type="Proteomes" id="UP000053577"/>
    </source>
</evidence>
<dbReference type="Gene3D" id="3.40.50.2300">
    <property type="match status" value="1"/>
</dbReference>
<dbReference type="SUPFAM" id="SSF46894">
    <property type="entry name" value="C-terminal effector domain of the bipartite response regulators"/>
    <property type="match status" value="1"/>
</dbReference>
<dbReference type="CDD" id="cd00383">
    <property type="entry name" value="trans_reg_C"/>
    <property type="match status" value="1"/>
</dbReference>
<protein>
    <submittedName>
        <fullName evidence="6">Transcriptional regulator</fullName>
    </submittedName>
</protein>
<dbReference type="Proteomes" id="UP000053577">
    <property type="component" value="Unassembled WGS sequence"/>
</dbReference>
<dbReference type="GO" id="GO:0000976">
    <property type="term" value="F:transcription cis-regulatory region binding"/>
    <property type="evidence" value="ECO:0007669"/>
    <property type="project" value="TreeGrafter"/>
</dbReference>
<dbReference type="RefSeq" id="WP_058291937.1">
    <property type="nucleotide sequence ID" value="NZ_JAWQJB010000001.1"/>
</dbReference>
<dbReference type="PATRIC" id="fig|61435.5.peg.45"/>
<dbReference type="InterPro" id="IPR016032">
    <property type="entry name" value="Sig_transdc_resp-reg_C-effctor"/>
</dbReference>
<dbReference type="Pfam" id="PF00072">
    <property type="entry name" value="Response_reg"/>
    <property type="match status" value="1"/>
</dbReference>